<name>A0AAW0FMR5_9APHY</name>
<dbReference type="AlphaFoldDB" id="A0AAW0FMR5"/>
<organism evidence="3 4">
    <name type="scientific">Cerrena zonata</name>
    <dbReference type="NCBI Taxonomy" id="2478898"/>
    <lineage>
        <taxon>Eukaryota</taxon>
        <taxon>Fungi</taxon>
        <taxon>Dikarya</taxon>
        <taxon>Basidiomycota</taxon>
        <taxon>Agaricomycotina</taxon>
        <taxon>Agaricomycetes</taxon>
        <taxon>Polyporales</taxon>
        <taxon>Cerrenaceae</taxon>
        <taxon>Cerrena</taxon>
    </lineage>
</organism>
<evidence type="ECO:0000256" key="2">
    <source>
        <dbReference type="SAM" id="Phobius"/>
    </source>
</evidence>
<keyword evidence="4" id="KW-1185">Reference proteome</keyword>
<keyword evidence="2" id="KW-0812">Transmembrane</keyword>
<dbReference type="Proteomes" id="UP001385951">
    <property type="component" value="Unassembled WGS sequence"/>
</dbReference>
<proteinExistence type="predicted"/>
<evidence type="ECO:0000313" key="3">
    <source>
        <dbReference type="EMBL" id="KAK7680299.1"/>
    </source>
</evidence>
<protein>
    <submittedName>
        <fullName evidence="3">Uncharacterized protein</fullName>
    </submittedName>
</protein>
<comment type="caution">
    <text evidence="3">The sequence shown here is derived from an EMBL/GenBank/DDBJ whole genome shotgun (WGS) entry which is preliminary data.</text>
</comment>
<feature type="region of interest" description="Disordered" evidence="1">
    <location>
        <begin position="1"/>
        <end position="39"/>
    </location>
</feature>
<reference evidence="3 4" key="1">
    <citation type="submission" date="2022-09" db="EMBL/GenBank/DDBJ databases">
        <authorList>
            <person name="Palmer J.M."/>
        </authorList>
    </citation>
    <scope>NUCLEOTIDE SEQUENCE [LARGE SCALE GENOMIC DNA]</scope>
    <source>
        <strain evidence="3 4">DSM 7382</strain>
    </source>
</reference>
<accession>A0AAW0FMR5</accession>
<keyword evidence="2" id="KW-1133">Transmembrane helix</keyword>
<sequence>MSAEEDVEAPRIDKGKGRAAPLHPTESTPLLASHSNSHQELEDYSTPRRHLCTRLFTVFTVTLLTCVLLLLVIVLIAYSYGSRASDISSDILIRRALVLRGPDRIDVLNFTQEEGLWVQVDGRIGVNAGAALEINSEEDDGLLAGMWKSLGQWGVRTLDSVTVNLSTIHVTSKHDLLANISFPPLDLPLTTNPPDNLSWLQKFSLPIHIKPTNDSSVLLRFAKESWKDGMINVKAAVDEATVSGGHLNENSWRKRLHLDRTDVTSNVRLRIPHLPGLPPPGHDIPFSELVSLRWFLIRSTPDKLVINATASVFNPLPENIAAAIPTLPFTILLPANDSSPIPIANVSTSPFSLSHPNVTLSIAGHVLPLDKSSSPYLSSFLSSYLSAEDAPILISSPLIHGIVVPSLFPAPRPPPQVLRNVTIKDMKIKPTNGGNMAASGTVFARVVLPRGINVGLDVNKVFPDVLIFDGPVSGEDDDPEDKALRRKVNVLGAPPERPLPDPLPERAFAHIRPDDWLPSISTPVETEGDEGSTVEVTAKIVDVPLQVLPGRDKEFRNFVGKVIFGSNGALAGVQGVAAVAVHVRGLPIKNGSGGEMELEGLPFQGSVRIGKKFM</sequence>
<evidence type="ECO:0000256" key="1">
    <source>
        <dbReference type="SAM" id="MobiDB-lite"/>
    </source>
</evidence>
<gene>
    <name evidence="3" type="ORF">QCA50_016539</name>
</gene>
<evidence type="ECO:0000313" key="4">
    <source>
        <dbReference type="Proteomes" id="UP001385951"/>
    </source>
</evidence>
<feature type="transmembrane region" description="Helical" evidence="2">
    <location>
        <begin position="55"/>
        <end position="80"/>
    </location>
</feature>
<keyword evidence="2" id="KW-0472">Membrane</keyword>
<feature type="compositionally biased region" description="Polar residues" evidence="1">
    <location>
        <begin position="25"/>
        <end position="38"/>
    </location>
</feature>
<dbReference type="EMBL" id="JASBNA010000050">
    <property type="protein sequence ID" value="KAK7680299.1"/>
    <property type="molecule type" value="Genomic_DNA"/>
</dbReference>